<dbReference type="CDD" id="cd00060">
    <property type="entry name" value="FHA"/>
    <property type="match status" value="1"/>
</dbReference>
<name>A0ABU1VNF6_9GAMM</name>
<dbReference type="InterPro" id="IPR000253">
    <property type="entry name" value="FHA_dom"/>
</dbReference>
<gene>
    <name evidence="3" type="ORF">J2X04_001349</name>
</gene>
<proteinExistence type="predicted"/>
<dbReference type="InterPro" id="IPR008984">
    <property type="entry name" value="SMAD_FHA_dom_sf"/>
</dbReference>
<dbReference type="Gene3D" id="2.60.200.20">
    <property type="match status" value="1"/>
</dbReference>
<keyword evidence="4" id="KW-1185">Reference proteome</keyword>
<reference evidence="3 4" key="1">
    <citation type="submission" date="2023-07" db="EMBL/GenBank/DDBJ databases">
        <title>Sorghum-associated microbial communities from plants grown in Nebraska, USA.</title>
        <authorList>
            <person name="Schachtman D."/>
        </authorList>
    </citation>
    <scope>NUCLEOTIDE SEQUENCE [LARGE SCALE GENOMIC DNA]</scope>
    <source>
        <strain evidence="3 4">BE187</strain>
    </source>
</reference>
<dbReference type="Pfam" id="PF00498">
    <property type="entry name" value="FHA"/>
    <property type="match status" value="1"/>
</dbReference>
<sequence>MSLPSDPEYVLRGVAGIVFGRTYHLLAPTTVGRAPECDISLDSAGVSRRHARLRPREYGVEIEDLGSSNGSFLNGQRIGTGIARVGDEIAFDQLRFRISAVPRSARQSSGADLPARTAPHRRWPWVVAGVAIAAALVALAARWPR</sequence>
<dbReference type="SMART" id="SM00240">
    <property type="entry name" value="FHA"/>
    <property type="match status" value="1"/>
</dbReference>
<dbReference type="EMBL" id="JAVDVW010000001">
    <property type="protein sequence ID" value="MDR7099002.1"/>
    <property type="molecule type" value="Genomic_DNA"/>
</dbReference>
<feature type="transmembrane region" description="Helical" evidence="1">
    <location>
        <begin position="123"/>
        <end position="141"/>
    </location>
</feature>
<keyword evidence="1" id="KW-1133">Transmembrane helix</keyword>
<dbReference type="InterPro" id="IPR050923">
    <property type="entry name" value="Cell_Proc_Reg/RNA_Proc"/>
</dbReference>
<evidence type="ECO:0000313" key="4">
    <source>
        <dbReference type="Proteomes" id="UP001267878"/>
    </source>
</evidence>
<dbReference type="PANTHER" id="PTHR23308">
    <property type="entry name" value="NUCLEAR INHIBITOR OF PROTEIN PHOSPHATASE-1"/>
    <property type="match status" value="1"/>
</dbReference>
<evidence type="ECO:0000256" key="1">
    <source>
        <dbReference type="SAM" id="Phobius"/>
    </source>
</evidence>
<dbReference type="PROSITE" id="PS50006">
    <property type="entry name" value="FHA_DOMAIN"/>
    <property type="match status" value="1"/>
</dbReference>
<protein>
    <recommendedName>
        <fullName evidence="2">FHA domain-containing protein</fullName>
    </recommendedName>
</protein>
<keyword evidence="1" id="KW-0472">Membrane</keyword>
<evidence type="ECO:0000259" key="2">
    <source>
        <dbReference type="PROSITE" id="PS50006"/>
    </source>
</evidence>
<dbReference type="Proteomes" id="UP001267878">
    <property type="component" value="Unassembled WGS sequence"/>
</dbReference>
<comment type="caution">
    <text evidence="3">The sequence shown here is derived from an EMBL/GenBank/DDBJ whole genome shotgun (WGS) entry which is preliminary data.</text>
</comment>
<organism evidence="3 4">
    <name type="scientific">Agrilutibacter niabensis</name>
    <dbReference type="NCBI Taxonomy" id="380628"/>
    <lineage>
        <taxon>Bacteria</taxon>
        <taxon>Pseudomonadati</taxon>
        <taxon>Pseudomonadota</taxon>
        <taxon>Gammaproteobacteria</taxon>
        <taxon>Lysobacterales</taxon>
        <taxon>Lysobacteraceae</taxon>
        <taxon>Agrilutibacter</taxon>
    </lineage>
</organism>
<dbReference type="SUPFAM" id="SSF49879">
    <property type="entry name" value="SMAD/FHA domain"/>
    <property type="match status" value="1"/>
</dbReference>
<dbReference type="RefSeq" id="WP_310053143.1">
    <property type="nucleotide sequence ID" value="NZ_JAVDVW010000001.1"/>
</dbReference>
<feature type="domain" description="FHA" evidence="2">
    <location>
        <begin position="29"/>
        <end position="78"/>
    </location>
</feature>
<evidence type="ECO:0000313" key="3">
    <source>
        <dbReference type="EMBL" id="MDR7099002.1"/>
    </source>
</evidence>
<keyword evidence="1" id="KW-0812">Transmembrane</keyword>
<accession>A0ABU1VNF6</accession>